<proteinExistence type="predicted"/>
<gene>
    <name evidence="1" type="ORF">WJX75_002482</name>
</gene>
<dbReference type="EMBL" id="JALJOT010000002">
    <property type="protein sequence ID" value="KAK9917262.1"/>
    <property type="molecule type" value="Genomic_DNA"/>
</dbReference>
<accession>A0ABR2Z011</accession>
<keyword evidence="2" id="KW-1185">Reference proteome</keyword>
<protein>
    <submittedName>
        <fullName evidence="1">Uncharacterized protein</fullName>
    </submittedName>
</protein>
<dbReference type="Proteomes" id="UP001491310">
    <property type="component" value="Unassembled WGS sequence"/>
</dbReference>
<comment type="caution">
    <text evidence="1">The sequence shown here is derived from an EMBL/GenBank/DDBJ whole genome shotgun (WGS) entry which is preliminary data.</text>
</comment>
<evidence type="ECO:0000313" key="1">
    <source>
        <dbReference type="EMBL" id="KAK9917262.1"/>
    </source>
</evidence>
<organism evidence="1 2">
    <name type="scientific">Coccomyxa subellipsoidea</name>
    <dbReference type="NCBI Taxonomy" id="248742"/>
    <lineage>
        <taxon>Eukaryota</taxon>
        <taxon>Viridiplantae</taxon>
        <taxon>Chlorophyta</taxon>
        <taxon>core chlorophytes</taxon>
        <taxon>Trebouxiophyceae</taxon>
        <taxon>Trebouxiophyceae incertae sedis</taxon>
        <taxon>Coccomyxaceae</taxon>
        <taxon>Coccomyxa</taxon>
    </lineage>
</organism>
<name>A0ABR2Z011_9CHLO</name>
<sequence>MESMGALVRWNGGFHRVADPFRHPAAGFASLPNPVGSPFDKALVGLFRIKALLKSPDEVLQGPETSTLSRLQLSRR</sequence>
<evidence type="ECO:0000313" key="2">
    <source>
        <dbReference type="Proteomes" id="UP001491310"/>
    </source>
</evidence>
<reference evidence="1 2" key="1">
    <citation type="journal article" date="2024" name="Nat. Commun.">
        <title>Phylogenomics reveals the evolutionary origins of lichenization in chlorophyte algae.</title>
        <authorList>
            <person name="Puginier C."/>
            <person name="Libourel C."/>
            <person name="Otte J."/>
            <person name="Skaloud P."/>
            <person name="Haon M."/>
            <person name="Grisel S."/>
            <person name="Petersen M."/>
            <person name="Berrin J.G."/>
            <person name="Delaux P.M."/>
            <person name="Dal Grande F."/>
            <person name="Keller J."/>
        </authorList>
    </citation>
    <scope>NUCLEOTIDE SEQUENCE [LARGE SCALE GENOMIC DNA]</scope>
    <source>
        <strain evidence="1 2">SAG 216-7</strain>
    </source>
</reference>